<dbReference type="Proteomes" id="UP000309984">
    <property type="component" value="Unassembled WGS sequence"/>
</dbReference>
<dbReference type="AlphaFoldDB" id="A0AA94RFZ8"/>
<dbReference type="Gene3D" id="3.40.50.1820">
    <property type="entry name" value="alpha/beta hydrolase"/>
    <property type="match status" value="2"/>
</dbReference>
<name>A0AA94RFZ8_9MYCO</name>
<organism evidence="1 2">
    <name type="scientific">Mycolicibacterium phocaicum</name>
    <dbReference type="NCBI Taxonomy" id="319706"/>
    <lineage>
        <taxon>Bacteria</taxon>
        <taxon>Bacillati</taxon>
        <taxon>Actinomycetota</taxon>
        <taxon>Actinomycetes</taxon>
        <taxon>Mycobacteriales</taxon>
        <taxon>Mycobacteriaceae</taxon>
        <taxon>Mycolicibacterium</taxon>
    </lineage>
</organism>
<dbReference type="PANTHER" id="PTHR34853:SF1">
    <property type="entry name" value="LIPASE 5"/>
    <property type="match status" value="1"/>
</dbReference>
<comment type="caution">
    <text evidence="1">The sequence shown here is derived from an EMBL/GenBank/DDBJ whole genome shotgun (WGS) entry which is preliminary data.</text>
</comment>
<dbReference type="InterPro" id="IPR005152">
    <property type="entry name" value="Lipase_secreted"/>
</dbReference>
<evidence type="ECO:0000313" key="1">
    <source>
        <dbReference type="EMBL" id="TLH81064.1"/>
    </source>
</evidence>
<reference evidence="1 2" key="1">
    <citation type="submission" date="2018-01" db="EMBL/GenBank/DDBJ databases">
        <title>Comparative genomics of Mycobacterium mucogenicum and Mycobacterium neoaurum clade members emphasizing tRNA and non-coding RNA.</title>
        <authorList>
            <person name="Behra P.R.K."/>
            <person name="Pettersson B.M.F."/>
            <person name="Das S."/>
            <person name="Dasgupta S."/>
            <person name="Kirsebom L.A."/>
        </authorList>
    </citation>
    <scope>NUCLEOTIDE SEQUENCE [LARGE SCALE GENOMIC DNA]</scope>
    <source>
        <strain evidence="1 2">DSM 45104</strain>
    </source>
</reference>
<keyword evidence="2" id="KW-1185">Reference proteome</keyword>
<dbReference type="SUPFAM" id="SSF53474">
    <property type="entry name" value="alpha/beta-Hydrolases"/>
    <property type="match status" value="1"/>
</dbReference>
<proteinExistence type="predicted"/>
<protein>
    <submittedName>
        <fullName evidence="1">Lipase</fullName>
    </submittedName>
</protein>
<accession>A0AA94RFZ8</accession>
<dbReference type="EMBL" id="POTM01000003">
    <property type="protein sequence ID" value="TLH81064.1"/>
    <property type="molecule type" value="Genomic_DNA"/>
</dbReference>
<dbReference type="GO" id="GO:0016042">
    <property type="term" value="P:lipid catabolic process"/>
    <property type="evidence" value="ECO:0007669"/>
    <property type="project" value="InterPro"/>
</dbReference>
<dbReference type="InterPro" id="IPR029058">
    <property type="entry name" value="AB_hydrolase_fold"/>
</dbReference>
<dbReference type="PIRSF" id="PIRSF029171">
    <property type="entry name" value="Esterase_LipA"/>
    <property type="match status" value="1"/>
</dbReference>
<dbReference type="PANTHER" id="PTHR34853">
    <property type="match status" value="1"/>
</dbReference>
<dbReference type="GO" id="GO:0004806">
    <property type="term" value="F:triacylglycerol lipase activity"/>
    <property type="evidence" value="ECO:0007669"/>
    <property type="project" value="InterPro"/>
</dbReference>
<dbReference type="Pfam" id="PF03583">
    <property type="entry name" value="LIP"/>
    <property type="match status" value="1"/>
</dbReference>
<gene>
    <name evidence="1" type="ORF">C1S79_01290</name>
</gene>
<evidence type="ECO:0000313" key="2">
    <source>
        <dbReference type="Proteomes" id="UP000309984"/>
    </source>
</evidence>
<sequence>MRTFCSLSGSHRRLRKATHAPVGTAAFGNRVRERSSAVSAEPIAVPEDKAATAGYSASPRPRRGVRLWCAVTVVVTAVATFSSGCTSGDVGARVTTSADDAPLVAAVPVISDQVRDGRGRILSDSAFEALPAALAAHAGRARRAIYQSTSGINGARTEVSGAFFEPLGQPPASGWPVVALAHGTTGTQHGCAPSDSPDLDGEVGMVASLLKQGYAVAATDYEGLGDQGIHPYLEPRTAAFNVIDSVRGLRDLYGAESDQWVAVGPSQGGQAAWAVNELNSRYGDGLQLVGTVALSPAVNMSGLADRALSRTLTPWQTSLMPYVIDGLSRYDSTVVGDHYLRGQAARDLAVITGCGPDATSARLHTKVDDVRPATAADATALRDALRRIALPQAPLAVPMLVMNGSKDESIPPAWVNAAVERSCKLGGHIRHLEIEGAGHSNLGHTDVIWNWIRDRFTGVPASAGCGDQS</sequence>